<keyword evidence="3" id="KW-1185">Reference proteome</keyword>
<name>A0AAQ3X8T6_PASNO</name>
<dbReference type="EMBL" id="CP144752">
    <property type="protein sequence ID" value="WVZ89968.1"/>
    <property type="molecule type" value="Genomic_DNA"/>
</dbReference>
<feature type="compositionally biased region" description="Polar residues" evidence="1">
    <location>
        <begin position="206"/>
        <end position="220"/>
    </location>
</feature>
<feature type="compositionally biased region" description="Polar residues" evidence="1">
    <location>
        <begin position="149"/>
        <end position="164"/>
    </location>
</feature>
<organism evidence="2 3">
    <name type="scientific">Paspalum notatum var. saurae</name>
    <dbReference type="NCBI Taxonomy" id="547442"/>
    <lineage>
        <taxon>Eukaryota</taxon>
        <taxon>Viridiplantae</taxon>
        <taxon>Streptophyta</taxon>
        <taxon>Embryophyta</taxon>
        <taxon>Tracheophyta</taxon>
        <taxon>Spermatophyta</taxon>
        <taxon>Magnoliopsida</taxon>
        <taxon>Liliopsida</taxon>
        <taxon>Poales</taxon>
        <taxon>Poaceae</taxon>
        <taxon>PACMAD clade</taxon>
        <taxon>Panicoideae</taxon>
        <taxon>Andropogonodae</taxon>
        <taxon>Paspaleae</taxon>
        <taxon>Paspalinae</taxon>
        <taxon>Paspalum</taxon>
    </lineage>
</organism>
<feature type="compositionally biased region" description="Polar residues" evidence="1">
    <location>
        <begin position="1066"/>
        <end position="1079"/>
    </location>
</feature>
<dbReference type="PANTHER" id="PTHR31949:SF3">
    <property type="entry name" value="RUN_FYVE DOMAIN PROTEIN"/>
    <property type="match status" value="1"/>
</dbReference>
<dbReference type="GO" id="GO:0055028">
    <property type="term" value="C:cortical microtubule"/>
    <property type="evidence" value="ECO:0007669"/>
    <property type="project" value="TreeGrafter"/>
</dbReference>
<feature type="region of interest" description="Disordered" evidence="1">
    <location>
        <begin position="1"/>
        <end position="244"/>
    </location>
</feature>
<feature type="compositionally biased region" description="Low complexity" evidence="1">
    <location>
        <begin position="228"/>
        <end position="238"/>
    </location>
</feature>
<feature type="compositionally biased region" description="Low complexity" evidence="1">
    <location>
        <begin position="117"/>
        <end position="136"/>
    </location>
</feature>
<feature type="compositionally biased region" description="Polar residues" evidence="1">
    <location>
        <begin position="46"/>
        <end position="57"/>
    </location>
</feature>
<feature type="region of interest" description="Disordered" evidence="1">
    <location>
        <begin position="1057"/>
        <end position="1079"/>
    </location>
</feature>
<dbReference type="AlphaFoldDB" id="A0AAQ3X8T6"/>
<accession>A0AAQ3X8T6</accession>
<proteinExistence type="predicted"/>
<feature type="compositionally biased region" description="Low complexity" evidence="1">
    <location>
        <begin position="185"/>
        <end position="196"/>
    </location>
</feature>
<dbReference type="GO" id="GO:0043622">
    <property type="term" value="P:cortical microtubule organization"/>
    <property type="evidence" value="ECO:0007669"/>
    <property type="project" value="TreeGrafter"/>
</dbReference>
<dbReference type="Proteomes" id="UP001341281">
    <property type="component" value="Chromosome 08"/>
</dbReference>
<evidence type="ECO:0000313" key="2">
    <source>
        <dbReference type="EMBL" id="WVZ89968.1"/>
    </source>
</evidence>
<sequence>MELEVMAGGSLEAKLLTPPETPLFESLDDEENQSVSQVSRGRAQSKPIQTSRSSKMDNPQRASRSSASPSRLSPSPHSMARTRSSSLASHSSPPLAFQPPTPSQRSSTPPVAKTLTPRRSPSPASRRMSTGSSGSTLNGTRASPVKPNHISSSPKLHGWQSNTPGFPFDAPSNLRTSLLDRPVSRSRGGSPSSFSGLDKGSRGRRQSMSPTPSRRASSPHSIERDQMSSYSKASATSSGEDDLDSMQSIPISYCSSPAVKRNLAVMKTRTIASSKNLSKTFTPSSVPKRSFDSAVWLMDHRKAPQDRFRPLLSGVPASTFGAGNENRVHKPMFSHNSSLTTISNASSGNGATFGSYVHGDQEQHDLVGEWEADDSSRGHEDIFMFDKMDELNEEDIHSKSTKSTDNPPIIVKHLVSGRQGMGGSGRPNQSLCHSTNGPQVGYGKVTTCSRCGKCFDVMDVDEEGNYCNLCASKVKNIFIDPVVHTIREADQQDERTTNLKPYIASDPLVATDCIGYRKEVSLDHQMVNNEPHTDCLDQAPPIHSMVDTPQEMLPGQEGKIDAEHTKQHVGDSVGNSNSISLVGNNINISLHQSSATDRRQTELTSVEHDLLRDPMDNHNHELSQCNETISETLTNDNSHQLVSATYPNPKLENTEGTGISVLLLHKSNSNKCPVVEGRTLAATNMLCSEPYYVRDGVNIMKRSFGRDSSSVVSSSDLGSSRQSFICFERLTSVKRGDFEKSQISSTMSRQSIASMSDMSVCSSSASLCPQSDAVGDTCFPIDTLETSTLRTVVYDEENYGFCKDALPSAMECLCSANDDRLVDFNTLSYVNEARDGADKNHTGRMADDDHVSTNMCLSDTEMPSDMPESSGPEESCILETIEDTSAIIQCNTGGTPEHPIDEDNSDNIQMQSETVQGSNDENRLDDCCMSSISEEDVLISGPEANIMKPPNDDESCVEIEGSRKQIQRCFTLEEAADTILFCSSVVHDLAYKAATIALENEKESECVDCIRPTVTIVGRSVPKEESLPKLPHRRTPNRMVKRKRLEGEITTMETTEKDDVAEDSSPIRSASGITRNSDNMKPPKLESKCNCIIIVFNRAYASHNAHELWKKIVENHDGSADVANQKYHFLDDELNSFKQLDNESAHDLYSCLNTFMNEINGLGLKQLMNGEVNCKIIHWLCKPYYDIIKIILLKEDFDNQTPNKVINKIVAHEYCVRMNKKETTLTSSQKESCHQTHMQASTKVARAKLK</sequence>
<reference evidence="2 3" key="1">
    <citation type="submission" date="2024-02" db="EMBL/GenBank/DDBJ databases">
        <title>High-quality chromosome-scale genome assembly of Pensacola bahiagrass (Paspalum notatum Flugge var. saurae).</title>
        <authorList>
            <person name="Vega J.M."/>
            <person name="Podio M."/>
            <person name="Orjuela J."/>
            <person name="Siena L.A."/>
            <person name="Pessino S.C."/>
            <person name="Combes M.C."/>
            <person name="Mariac C."/>
            <person name="Albertini E."/>
            <person name="Pupilli F."/>
            <person name="Ortiz J.P.A."/>
            <person name="Leblanc O."/>
        </authorList>
    </citation>
    <scope>NUCLEOTIDE SEQUENCE [LARGE SCALE GENOMIC DNA]</scope>
    <source>
        <strain evidence="2">R1</strain>
        <tissue evidence="2">Leaf</tissue>
    </source>
</reference>
<evidence type="ECO:0000256" key="1">
    <source>
        <dbReference type="SAM" id="MobiDB-lite"/>
    </source>
</evidence>
<protein>
    <submittedName>
        <fullName evidence="2">Uncharacterized protein</fullName>
    </submittedName>
</protein>
<gene>
    <name evidence="2" type="ORF">U9M48_036313</name>
</gene>
<dbReference type="PANTHER" id="PTHR31949">
    <property type="entry name" value="GASTRIC MUCIN-LIKE PROTEIN"/>
    <property type="match status" value="1"/>
</dbReference>
<feature type="compositionally biased region" description="Low complexity" evidence="1">
    <location>
        <begin position="61"/>
        <end position="95"/>
    </location>
</feature>
<evidence type="ECO:0000313" key="3">
    <source>
        <dbReference type="Proteomes" id="UP001341281"/>
    </source>
</evidence>